<proteinExistence type="predicted"/>
<dbReference type="AlphaFoldDB" id="A0A2I0VQY1"/>
<feature type="transmembrane region" description="Helical" evidence="1">
    <location>
        <begin position="76"/>
        <end position="98"/>
    </location>
</feature>
<keyword evidence="3" id="KW-1185">Reference proteome</keyword>
<evidence type="ECO:0000256" key="1">
    <source>
        <dbReference type="SAM" id="Phobius"/>
    </source>
</evidence>
<dbReference type="EMBL" id="KZ503304">
    <property type="protein sequence ID" value="PKU65812.1"/>
    <property type="molecule type" value="Genomic_DNA"/>
</dbReference>
<accession>A0A2I0VQY1</accession>
<organism evidence="2 3">
    <name type="scientific">Dendrobium catenatum</name>
    <dbReference type="NCBI Taxonomy" id="906689"/>
    <lineage>
        <taxon>Eukaryota</taxon>
        <taxon>Viridiplantae</taxon>
        <taxon>Streptophyta</taxon>
        <taxon>Embryophyta</taxon>
        <taxon>Tracheophyta</taxon>
        <taxon>Spermatophyta</taxon>
        <taxon>Magnoliopsida</taxon>
        <taxon>Liliopsida</taxon>
        <taxon>Asparagales</taxon>
        <taxon>Orchidaceae</taxon>
        <taxon>Epidendroideae</taxon>
        <taxon>Malaxideae</taxon>
        <taxon>Dendrobiinae</taxon>
        <taxon>Dendrobium</taxon>
    </lineage>
</organism>
<name>A0A2I0VQY1_9ASPA</name>
<evidence type="ECO:0000313" key="3">
    <source>
        <dbReference type="Proteomes" id="UP000233837"/>
    </source>
</evidence>
<reference evidence="2 3" key="1">
    <citation type="journal article" date="2016" name="Sci. Rep.">
        <title>The Dendrobium catenatum Lindl. genome sequence provides insights into polysaccharide synthase, floral development and adaptive evolution.</title>
        <authorList>
            <person name="Zhang G.Q."/>
            <person name="Xu Q."/>
            <person name="Bian C."/>
            <person name="Tsai W.C."/>
            <person name="Yeh C.M."/>
            <person name="Liu K.W."/>
            <person name="Yoshida K."/>
            <person name="Zhang L.S."/>
            <person name="Chang S.B."/>
            <person name="Chen F."/>
            <person name="Shi Y."/>
            <person name="Su Y.Y."/>
            <person name="Zhang Y.Q."/>
            <person name="Chen L.J."/>
            <person name="Yin Y."/>
            <person name="Lin M."/>
            <person name="Huang H."/>
            <person name="Deng H."/>
            <person name="Wang Z.W."/>
            <person name="Zhu S.L."/>
            <person name="Zhao X."/>
            <person name="Deng C."/>
            <person name="Niu S.C."/>
            <person name="Huang J."/>
            <person name="Wang M."/>
            <person name="Liu G.H."/>
            <person name="Yang H.J."/>
            <person name="Xiao X.J."/>
            <person name="Hsiao Y.Y."/>
            <person name="Wu W.L."/>
            <person name="Chen Y.Y."/>
            <person name="Mitsuda N."/>
            <person name="Ohme-Takagi M."/>
            <person name="Luo Y.B."/>
            <person name="Van de Peer Y."/>
            <person name="Liu Z.J."/>
        </authorList>
    </citation>
    <scope>NUCLEOTIDE SEQUENCE [LARGE SCALE GENOMIC DNA]</scope>
    <source>
        <tissue evidence="2">The whole plant</tissue>
    </source>
</reference>
<gene>
    <name evidence="2" type="ORF">MA16_Dca009141</name>
</gene>
<evidence type="ECO:0000313" key="2">
    <source>
        <dbReference type="EMBL" id="PKU65812.1"/>
    </source>
</evidence>
<keyword evidence="1" id="KW-0812">Transmembrane</keyword>
<dbReference type="Proteomes" id="UP000233837">
    <property type="component" value="Unassembled WGS sequence"/>
</dbReference>
<protein>
    <submittedName>
        <fullName evidence="2">Uncharacterized protein</fullName>
    </submittedName>
</protein>
<keyword evidence="1" id="KW-0472">Membrane</keyword>
<reference evidence="2 3" key="2">
    <citation type="journal article" date="2017" name="Nature">
        <title>The Apostasia genome and the evolution of orchids.</title>
        <authorList>
            <person name="Zhang G.Q."/>
            <person name="Liu K.W."/>
            <person name="Li Z."/>
            <person name="Lohaus R."/>
            <person name="Hsiao Y.Y."/>
            <person name="Niu S.C."/>
            <person name="Wang J.Y."/>
            <person name="Lin Y.C."/>
            <person name="Xu Q."/>
            <person name="Chen L.J."/>
            <person name="Yoshida K."/>
            <person name="Fujiwara S."/>
            <person name="Wang Z.W."/>
            <person name="Zhang Y.Q."/>
            <person name="Mitsuda N."/>
            <person name="Wang M."/>
            <person name="Liu G.H."/>
            <person name="Pecoraro L."/>
            <person name="Huang H.X."/>
            <person name="Xiao X.J."/>
            <person name="Lin M."/>
            <person name="Wu X.Y."/>
            <person name="Wu W.L."/>
            <person name="Chen Y.Y."/>
            <person name="Chang S.B."/>
            <person name="Sakamoto S."/>
            <person name="Ohme-Takagi M."/>
            <person name="Yagi M."/>
            <person name="Zeng S.J."/>
            <person name="Shen C.Y."/>
            <person name="Yeh C.M."/>
            <person name="Luo Y.B."/>
            <person name="Tsai W.C."/>
            <person name="Van de Peer Y."/>
            <person name="Liu Z.J."/>
        </authorList>
    </citation>
    <scope>NUCLEOTIDE SEQUENCE [LARGE SCALE GENOMIC DNA]</scope>
    <source>
        <tissue evidence="2">The whole plant</tissue>
    </source>
</reference>
<sequence length="102" mass="11416">MADPAVDHGLFYDIYGNIHVLRSPFFDVGFGFDNTVEEYLDRILPTLVDSIDDQFSDYTWIIEGHPTVPPPPLSSFSTATFIGSSLLVATSLLAWTIFRRST</sequence>
<keyword evidence="1" id="KW-1133">Transmembrane helix</keyword>